<dbReference type="EMBL" id="JBHSGK010000003">
    <property type="protein sequence ID" value="MFC4735896.1"/>
    <property type="molecule type" value="Genomic_DNA"/>
</dbReference>
<evidence type="ECO:0000313" key="13">
    <source>
        <dbReference type="EMBL" id="MFC4735896.1"/>
    </source>
</evidence>
<protein>
    <recommendedName>
        <fullName evidence="8 11">Nucleoside diphosphate kinase</fullName>
        <shortName evidence="8">NDK</shortName>
        <shortName evidence="8">NDP kinase</shortName>
        <ecNumber evidence="8 11">2.7.4.6</ecNumber>
    </recommendedName>
    <alternativeName>
        <fullName evidence="8">Nucleoside-2-P kinase</fullName>
    </alternativeName>
</protein>
<dbReference type="EC" id="2.7.4.6" evidence="8 11"/>
<comment type="catalytic activity">
    <reaction evidence="8 11">
        <text>a 2'-deoxyribonucleoside 5'-diphosphate + ATP = a 2'-deoxyribonucleoside 5'-triphosphate + ADP</text>
        <dbReference type="Rhea" id="RHEA:44640"/>
        <dbReference type="ChEBI" id="CHEBI:30616"/>
        <dbReference type="ChEBI" id="CHEBI:61560"/>
        <dbReference type="ChEBI" id="CHEBI:73316"/>
        <dbReference type="ChEBI" id="CHEBI:456216"/>
        <dbReference type="EC" id="2.7.4.6"/>
    </reaction>
</comment>
<evidence type="ECO:0000256" key="5">
    <source>
        <dbReference type="ARBA" id="ARBA00022777"/>
    </source>
</evidence>
<keyword evidence="5 8" id="KW-0418">Kinase</keyword>
<dbReference type="PROSITE" id="PS00469">
    <property type="entry name" value="NDPK"/>
    <property type="match status" value="1"/>
</dbReference>
<feature type="domain" description="Nucleoside diphosphate kinase-like" evidence="12">
    <location>
        <begin position="1"/>
        <end position="138"/>
    </location>
</feature>
<evidence type="ECO:0000256" key="6">
    <source>
        <dbReference type="ARBA" id="ARBA00022840"/>
    </source>
</evidence>
<dbReference type="InterPro" id="IPR001564">
    <property type="entry name" value="Nucleoside_diP_kinase"/>
</dbReference>
<dbReference type="PRINTS" id="PR01243">
    <property type="entry name" value="NUCDPKINASE"/>
</dbReference>
<reference evidence="14" key="1">
    <citation type="journal article" date="2019" name="Int. J. Syst. Evol. Microbiol.">
        <title>The Global Catalogue of Microorganisms (GCM) 10K type strain sequencing project: providing services to taxonomists for standard genome sequencing and annotation.</title>
        <authorList>
            <consortium name="The Broad Institute Genomics Platform"/>
            <consortium name="The Broad Institute Genome Sequencing Center for Infectious Disease"/>
            <person name="Wu L."/>
            <person name="Ma J."/>
        </authorList>
    </citation>
    <scope>NUCLEOTIDE SEQUENCE [LARGE SCALE GENOMIC DNA]</scope>
    <source>
        <strain evidence="14">JCM 12165</strain>
    </source>
</reference>
<evidence type="ECO:0000256" key="9">
    <source>
        <dbReference type="PROSITE-ProRule" id="PRU00706"/>
    </source>
</evidence>
<dbReference type="CDD" id="cd04413">
    <property type="entry name" value="NDPk_I"/>
    <property type="match status" value="1"/>
</dbReference>
<feature type="active site" description="Pros-phosphohistidine intermediate" evidence="8 9">
    <location>
        <position position="115"/>
    </location>
</feature>
<evidence type="ECO:0000256" key="11">
    <source>
        <dbReference type="RuleBase" id="RU004013"/>
    </source>
</evidence>
<evidence type="ECO:0000256" key="4">
    <source>
        <dbReference type="ARBA" id="ARBA00022741"/>
    </source>
</evidence>
<keyword evidence="8" id="KW-0479">Metal-binding</keyword>
<gene>
    <name evidence="8 13" type="primary">ndk</name>
    <name evidence="13" type="ORF">ACFO4L_04785</name>
</gene>
<evidence type="ECO:0000313" key="14">
    <source>
        <dbReference type="Proteomes" id="UP001595896"/>
    </source>
</evidence>
<comment type="catalytic activity">
    <reaction evidence="8">
        <text>a ribonucleoside 5'-diphosphate + ATP = a ribonucleoside 5'-triphosphate + ADP</text>
        <dbReference type="Rhea" id="RHEA:18113"/>
        <dbReference type="ChEBI" id="CHEBI:30616"/>
        <dbReference type="ChEBI" id="CHEBI:57930"/>
        <dbReference type="ChEBI" id="CHEBI:61557"/>
        <dbReference type="ChEBI" id="CHEBI:456216"/>
        <dbReference type="EC" id="2.7.4.6"/>
    </reaction>
</comment>
<organism evidence="13 14">
    <name type="scientific">Bacillus daqingensis</name>
    <dbReference type="NCBI Taxonomy" id="872396"/>
    <lineage>
        <taxon>Bacteria</taxon>
        <taxon>Bacillati</taxon>
        <taxon>Bacillota</taxon>
        <taxon>Bacilli</taxon>
        <taxon>Bacillales</taxon>
        <taxon>Bacillaceae</taxon>
        <taxon>Bacillus</taxon>
    </lineage>
</organism>
<dbReference type="SMART" id="SM00562">
    <property type="entry name" value="NDK"/>
    <property type="match status" value="1"/>
</dbReference>
<evidence type="ECO:0000259" key="12">
    <source>
        <dbReference type="SMART" id="SM00562"/>
    </source>
</evidence>
<feature type="binding site" evidence="8 9">
    <location>
        <position position="102"/>
    </location>
    <ligand>
        <name>ATP</name>
        <dbReference type="ChEBI" id="CHEBI:30616"/>
    </ligand>
</feature>
<accession>A0ABV9NUB7</accession>
<evidence type="ECO:0000256" key="10">
    <source>
        <dbReference type="RuleBase" id="RU004011"/>
    </source>
</evidence>
<dbReference type="InterPro" id="IPR036850">
    <property type="entry name" value="NDK-like_dom_sf"/>
</dbReference>
<dbReference type="Gene3D" id="3.30.70.141">
    <property type="entry name" value="Nucleoside diphosphate kinase-like domain"/>
    <property type="match status" value="1"/>
</dbReference>
<dbReference type="HAMAP" id="MF_00451">
    <property type="entry name" value="NDP_kinase"/>
    <property type="match status" value="1"/>
</dbReference>
<evidence type="ECO:0000256" key="2">
    <source>
        <dbReference type="ARBA" id="ARBA00008142"/>
    </source>
</evidence>
<dbReference type="Pfam" id="PF00334">
    <property type="entry name" value="NDK"/>
    <property type="match status" value="1"/>
</dbReference>
<dbReference type="SUPFAM" id="SSF54919">
    <property type="entry name" value="Nucleoside diphosphate kinase, NDK"/>
    <property type="match status" value="1"/>
</dbReference>
<evidence type="ECO:0000256" key="3">
    <source>
        <dbReference type="ARBA" id="ARBA00022679"/>
    </source>
</evidence>
<feature type="binding site" evidence="8 9">
    <location>
        <position position="91"/>
    </location>
    <ligand>
        <name>ATP</name>
        <dbReference type="ChEBI" id="CHEBI:30616"/>
    </ligand>
</feature>
<feature type="binding site" evidence="8 9">
    <location>
        <position position="57"/>
    </location>
    <ligand>
        <name>ATP</name>
        <dbReference type="ChEBI" id="CHEBI:30616"/>
    </ligand>
</feature>
<evidence type="ECO:0000256" key="1">
    <source>
        <dbReference type="ARBA" id="ARBA00001946"/>
    </source>
</evidence>
<comment type="caution">
    <text evidence="13">The sequence shown here is derived from an EMBL/GenBank/DDBJ whole genome shotgun (WGS) entry which is preliminary data.</text>
</comment>
<keyword evidence="8" id="KW-0597">Phosphoprotein</keyword>
<evidence type="ECO:0000256" key="7">
    <source>
        <dbReference type="ARBA" id="ARBA00023080"/>
    </source>
</evidence>
<feature type="modified residue" description="Phosphothreonine" evidence="8">
    <location>
        <position position="91"/>
    </location>
</feature>
<keyword evidence="4 8" id="KW-0547">Nucleotide-binding</keyword>
<keyword evidence="8" id="KW-0460">Magnesium</keyword>
<keyword evidence="7 8" id="KW-0546">Nucleotide metabolism</keyword>
<dbReference type="GO" id="GO:0004550">
    <property type="term" value="F:nucleoside diphosphate kinase activity"/>
    <property type="evidence" value="ECO:0007669"/>
    <property type="project" value="UniProtKB-EC"/>
</dbReference>
<comment type="function">
    <text evidence="8">Major role in the synthesis of nucleoside triphosphates other than ATP. The ATP gamma phosphate is transferred to the NDP beta phosphate via a ping-pong mechanism, using a phosphorylated active-site intermediate.</text>
</comment>
<dbReference type="PROSITE" id="PS51374">
    <property type="entry name" value="NDPK_LIKE"/>
    <property type="match status" value="1"/>
</dbReference>
<dbReference type="PANTHER" id="PTHR11349">
    <property type="entry name" value="NUCLEOSIDE DIPHOSPHATE KINASE"/>
    <property type="match status" value="1"/>
</dbReference>
<proteinExistence type="inferred from homology"/>
<comment type="similarity">
    <text evidence="2 8 9 10">Belongs to the NDK family.</text>
</comment>
<dbReference type="Proteomes" id="UP001595896">
    <property type="component" value="Unassembled WGS sequence"/>
</dbReference>
<comment type="subunit">
    <text evidence="8">Homotetramer.</text>
</comment>
<sequence>MEQTFVMVKPDGVRRGLASTIMNRFEQKGYVLRGAKLMTMSRDLAETHYGEHKERPFFGELVSFITSGPVFAMVLEGEGVIAEARKMIGATDPLEAAPGTIRGDYATKKSENIIHGSDSPESAEREIALFFSADELVEAPQTIS</sequence>
<keyword evidence="6 8" id="KW-0067">ATP-binding</keyword>
<keyword evidence="14" id="KW-1185">Reference proteome</keyword>
<comment type="subcellular location">
    <subcellularLocation>
        <location evidence="8">Cytoplasm</location>
    </subcellularLocation>
</comment>
<dbReference type="RefSeq" id="WP_377908573.1">
    <property type="nucleotide sequence ID" value="NZ_JBHSGK010000003.1"/>
</dbReference>
<keyword evidence="3 8" id="KW-0808">Transferase</keyword>
<feature type="binding site" evidence="8 9">
    <location>
        <position position="112"/>
    </location>
    <ligand>
        <name>ATP</name>
        <dbReference type="ChEBI" id="CHEBI:30616"/>
    </ligand>
</feature>
<feature type="binding site" evidence="8 9">
    <location>
        <position position="9"/>
    </location>
    <ligand>
        <name>ATP</name>
        <dbReference type="ChEBI" id="CHEBI:30616"/>
    </ligand>
</feature>
<name>A0ABV9NUB7_9BACI</name>
<dbReference type="InterPro" id="IPR023005">
    <property type="entry name" value="Nucleoside_diP_kinase_AS"/>
</dbReference>
<evidence type="ECO:0000256" key="8">
    <source>
        <dbReference type="HAMAP-Rule" id="MF_00451"/>
    </source>
</evidence>
<keyword evidence="8" id="KW-0963">Cytoplasm</keyword>
<dbReference type="InterPro" id="IPR034907">
    <property type="entry name" value="NDK-like_dom"/>
</dbReference>
<dbReference type="NCBIfam" id="NF001908">
    <property type="entry name" value="PRK00668.1"/>
    <property type="match status" value="1"/>
</dbReference>
<comment type="cofactor">
    <cofactor evidence="1 8">
        <name>Mg(2+)</name>
        <dbReference type="ChEBI" id="CHEBI:18420"/>
    </cofactor>
</comment>
<feature type="modified residue" description="Phosphoserine" evidence="8">
    <location>
        <position position="122"/>
    </location>
</feature>
<feature type="binding site" evidence="8 9">
    <location>
        <position position="85"/>
    </location>
    <ligand>
        <name>ATP</name>
        <dbReference type="ChEBI" id="CHEBI:30616"/>
    </ligand>
</feature>